<keyword evidence="6" id="KW-1185">Reference proteome</keyword>
<dbReference type="PANTHER" id="PTHR30146">
    <property type="entry name" value="LACI-RELATED TRANSCRIPTIONAL REPRESSOR"/>
    <property type="match status" value="1"/>
</dbReference>
<evidence type="ECO:0000256" key="1">
    <source>
        <dbReference type="ARBA" id="ARBA00023015"/>
    </source>
</evidence>
<dbReference type="PROSITE" id="PS50932">
    <property type="entry name" value="HTH_LACI_2"/>
    <property type="match status" value="1"/>
</dbReference>
<dbReference type="CDD" id="cd06267">
    <property type="entry name" value="PBP1_LacI_sugar_binding-like"/>
    <property type="match status" value="1"/>
</dbReference>
<keyword evidence="1" id="KW-0805">Transcription regulation</keyword>
<organism evidence="5 6">
    <name type="scientific">Actinomyces israelii</name>
    <dbReference type="NCBI Taxonomy" id="1659"/>
    <lineage>
        <taxon>Bacteria</taxon>
        <taxon>Bacillati</taxon>
        <taxon>Actinomycetota</taxon>
        <taxon>Actinomycetes</taxon>
        <taxon>Actinomycetales</taxon>
        <taxon>Actinomycetaceae</taxon>
        <taxon>Actinomyces</taxon>
    </lineage>
</organism>
<dbReference type="SUPFAM" id="SSF53822">
    <property type="entry name" value="Periplasmic binding protein-like I"/>
    <property type="match status" value="1"/>
</dbReference>
<dbReference type="CDD" id="cd01392">
    <property type="entry name" value="HTH_LacI"/>
    <property type="match status" value="1"/>
</dbReference>
<name>A0ABT4IB03_9ACTO</name>
<proteinExistence type="predicted"/>
<dbReference type="Pfam" id="PF00532">
    <property type="entry name" value="Peripla_BP_1"/>
    <property type="match status" value="1"/>
</dbReference>
<dbReference type="EMBL" id="JAPTMY010000033">
    <property type="protein sequence ID" value="MCZ0858907.1"/>
    <property type="molecule type" value="Genomic_DNA"/>
</dbReference>
<protein>
    <submittedName>
        <fullName evidence="5">LacI family DNA-binding transcriptional regulator</fullName>
    </submittedName>
</protein>
<dbReference type="GO" id="GO:0003677">
    <property type="term" value="F:DNA binding"/>
    <property type="evidence" value="ECO:0007669"/>
    <property type="project" value="UniProtKB-KW"/>
</dbReference>
<accession>A0ABT4IB03</accession>
<dbReference type="PANTHER" id="PTHR30146:SF109">
    <property type="entry name" value="HTH-TYPE TRANSCRIPTIONAL REGULATOR GALS"/>
    <property type="match status" value="1"/>
</dbReference>
<dbReference type="RefSeq" id="WP_268918228.1">
    <property type="nucleotide sequence ID" value="NZ_JAPTMY010000033.1"/>
</dbReference>
<dbReference type="Gene3D" id="1.10.260.40">
    <property type="entry name" value="lambda repressor-like DNA-binding domains"/>
    <property type="match status" value="1"/>
</dbReference>
<dbReference type="Gene3D" id="3.40.50.2300">
    <property type="match status" value="2"/>
</dbReference>
<dbReference type="SMART" id="SM00354">
    <property type="entry name" value="HTH_LACI"/>
    <property type="match status" value="1"/>
</dbReference>
<keyword evidence="3" id="KW-0804">Transcription</keyword>
<evidence type="ECO:0000313" key="5">
    <source>
        <dbReference type="EMBL" id="MCZ0858907.1"/>
    </source>
</evidence>
<dbReference type="Pfam" id="PF00356">
    <property type="entry name" value="LacI"/>
    <property type="match status" value="1"/>
</dbReference>
<dbReference type="InterPro" id="IPR000843">
    <property type="entry name" value="HTH_LacI"/>
</dbReference>
<dbReference type="InterPro" id="IPR028082">
    <property type="entry name" value="Peripla_BP_I"/>
</dbReference>
<reference evidence="5" key="1">
    <citation type="submission" date="2022-10" db="EMBL/GenBank/DDBJ databases">
        <title>Genome sequence of Actinomyces israelii ATCC 10048.</title>
        <authorList>
            <person name="Watt R.M."/>
            <person name="Tong W.M."/>
        </authorList>
    </citation>
    <scope>NUCLEOTIDE SEQUENCE</scope>
    <source>
        <strain evidence="5">ATCC 10048</strain>
    </source>
</reference>
<dbReference type="InterPro" id="IPR001761">
    <property type="entry name" value="Peripla_BP/Lac1_sug-bd_dom"/>
</dbReference>
<sequence>MATVSPGSVPVPTRSRTCTAADIARSLGVSRAAVSYALNGRPGISDTLRHRILEEAAKNGVEAKPAAAGLSDVMLGLILADVGNPFYSELAVSSSDVARARGCEIIMYHTADEPEAFISSVKMMLSHGVAGIMTTVVSADGMEASRILRSSGVPCVQVSRHVKGFPGAFVGMNDYLAGREIVQHLLRHGYRSIGIACGPASSSSSAMRERGMREALKAAGIRSRADWMVNTRLSIDGGEMLARHLLSLTELPRAVACGTDAIAMGLMDGLMREGLRVPDDVAVTGYDGLLISRSELVGLTSIIQPRGRMAALAVDLLLSSEPITQVSLTCSHRLSIGHTCGCLPAANHGKESMS</sequence>
<dbReference type="InterPro" id="IPR010982">
    <property type="entry name" value="Lambda_DNA-bd_dom_sf"/>
</dbReference>
<evidence type="ECO:0000256" key="3">
    <source>
        <dbReference type="ARBA" id="ARBA00023163"/>
    </source>
</evidence>
<dbReference type="Proteomes" id="UP001072034">
    <property type="component" value="Unassembled WGS sequence"/>
</dbReference>
<evidence type="ECO:0000259" key="4">
    <source>
        <dbReference type="PROSITE" id="PS50932"/>
    </source>
</evidence>
<evidence type="ECO:0000256" key="2">
    <source>
        <dbReference type="ARBA" id="ARBA00023125"/>
    </source>
</evidence>
<evidence type="ECO:0000313" key="6">
    <source>
        <dbReference type="Proteomes" id="UP001072034"/>
    </source>
</evidence>
<keyword evidence="2 5" id="KW-0238">DNA-binding</keyword>
<feature type="domain" description="HTH lacI-type" evidence="4">
    <location>
        <begin position="19"/>
        <end position="72"/>
    </location>
</feature>
<comment type="caution">
    <text evidence="5">The sequence shown here is derived from an EMBL/GenBank/DDBJ whole genome shotgun (WGS) entry which is preliminary data.</text>
</comment>
<gene>
    <name evidence="5" type="ORF">OHJ16_12740</name>
</gene>
<dbReference type="SUPFAM" id="SSF47413">
    <property type="entry name" value="lambda repressor-like DNA-binding domains"/>
    <property type="match status" value="1"/>
</dbReference>